<feature type="transmembrane region" description="Helical" evidence="5">
    <location>
        <begin position="191"/>
        <end position="210"/>
    </location>
</feature>
<dbReference type="InterPro" id="IPR005828">
    <property type="entry name" value="MFS_sugar_transport-like"/>
</dbReference>
<evidence type="ECO:0000256" key="2">
    <source>
        <dbReference type="ARBA" id="ARBA00022692"/>
    </source>
</evidence>
<feature type="transmembrane region" description="Helical" evidence="5">
    <location>
        <begin position="40"/>
        <end position="65"/>
    </location>
</feature>
<comment type="subcellular location">
    <subcellularLocation>
        <location evidence="1">Membrane</location>
        <topology evidence="1">Multi-pass membrane protein</topology>
    </subcellularLocation>
</comment>
<feature type="transmembrane region" description="Helical" evidence="5">
    <location>
        <begin position="282"/>
        <end position="300"/>
    </location>
</feature>
<feature type="transmembrane region" description="Helical" evidence="5">
    <location>
        <begin position="453"/>
        <end position="472"/>
    </location>
</feature>
<comment type="caution">
    <text evidence="7">The sequence shown here is derived from an EMBL/GenBank/DDBJ whole genome shotgun (WGS) entry which is preliminary data.</text>
</comment>
<dbReference type="Gene3D" id="1.20.1250.20">
    <property type="entry name" value="MFS general substrate transporter like domains"/>
    <property type="match status" value="1"/>
</dbReference>
<evidence type="ECO:0000256" key="1">
    <source>
        <dbReference type="ARBA" id="ARBA00004141"/>
    </source>
</evidence>
<reference evidence="7 8" key="1">
    <citation type="submission" date="2024-08" db="EMBL/GenBank/DDBJ databases">
        <authorList>
            <person name="Will J Nash"/>
            <person name="Angela Man"/>
            <person name="Seanna McTaggart"/>
            <person name="Kendall Baker"/>
            <person name="Tom Barker"/>
            <person name="Leah Catchpole"/>
            <person name="Alex Durrant"/>
            <person name="Karim Gharbi"/>
            <person name="Naomi Irish"/>
            <person name="Gemy Kaithakottil"/>
            <person name="Debby Ku"/>
            <person name="Aaliyah Providence"/>
            <person name="Felix Shaw"/>
            <person name="David Swarbreck"/>
            <person name="Chris Watkins"/>
            <person name="Ann M. McCartney"/>
            <person name="Giulio Formenti"/>
            <person name="Alice Mouton"/>
            <person name="Noel Vella"/>
            <person name="Bjorn M von Reumont"/>
            <person name="Adriana Vella"/>
            <person name="Wilfried Haerty"/>
        </authorList>
    </citation>
    <scope>NUCLEOTIDE SEQUENCE [LARGE SCALE GENOMIC DNA]</scope>
</reference>
<accession>A0ABP1NA68</accession>
<evidence type="ECO:0000313" key="7">
    <source>
        <dbReference type="EMBL" id="CAL7937886.1"/>
    </source>
</evidence>
<feature type="transmembrane region" description="Helical" evidence="5">
    <location>
        <begin position="248"/>
        <end position="270"/>
    </location>
</feature>
<feature type="transmembrane region" description="Helical" evidence="5">
    <location>
        <begin position="217"/>
        <end position="236"/>
    </location>
</feature>
<keyword evidence="8" id="KW-1185">Reference proteome</keyword>
<dbReference type="Proteomes" id="UP001642520">
    <property type="component" value="Unassembled WGS sequence"/>
</dbReference>
<feature type="domain" description="Major facilitator superfamily (MFS) profile" evidence="6">
    <location>
        <begin position="147"/>
        <end position="564"/>
    </location>
</feature>
<feature type="transmembrane region" description="Helical" evidence="5">
    <location>
        <begin position="513"/>
        <end position="532"/>
    </location>
</feature>
<evidence type="ECO:0000313" key="8">
    <source>
        <dbReference type="Proteomes" id="UP001642520"/>
    </source>
</evidence>
<feature type="transmembrane region" description="Helical" evidence="5">
    <location>
        <begin position="538"/>
        <end position="559"/>
    </location>
</feature>
<feature type="transmembrane region" description="Helical" evidence="5">
    <location>
        <begin position="395"/>
        <end position="412"/>
    </location>
</feature>
<proteinExistence type="predicted"/>
<gene>
    <name evidence="7" type="ORF">XYLVIOL_LOCUS2959</name>
</gene>
<keyword evidence="3 5" id="KW-1133">Transmembrane helix</keyword>
<protein>
    <recommendedName>
        <fullName evidence="6">Major facilitator superfamily (MFS) profile domain-containing protein</fullName>
    </recommendedName>
</protein>
<evidence type="ECO:0000256" key="5">
    <source>
        <dbReference type="SAM" id="Phobius"/>
    </source>
</evidence>
<dbReference type="InterPro" id="IPR020846">
    <property type="entry name" value="MFS_dom"/>
</dbReference>
<keyword evidence="2 5" id="KW-0812">Transmembrane</keyword>
<dbReference type="SUPFAM" id="SSF103473">
    <property type="entry name" value="MFS general substrate transporter"/>
    <property type="match status" value="1"/>
</dbReference>
<keyword evidence="4 5" id="KW-0472">Membrane</keyword>
<dbReference type="InterPro" id="IPR036259">
    <property type="entry name" value="MFS_trans_sf"/>
</dbReference>
<evidence type="ECO:0000256" key="3">
    <source>
        <dbReference type="ARBA" id="ARBA00022989"/>
    </source>
</evidence>
<dbReference type="EMBL" id="CAXAJV020001288">
    <property type="protein sequence ID" value="CAL7937886.1"/>
    <property type="molecule type" value="Genomic_DNA"/>
</dbReference>
<evidence type="ECO:0000259" key="6">
    <source>
        <dbReference type="PROSITE" id="PS50850"/>
    </source>
</evidence>
<dbReference type="Pfam" id="PF00083">
    <property type="entry name" value="Sugar_tr"/>
    <property type="match status" value="1"/>
</dbReference>
<sequence>MAQIKPTRSHLFAWELPSDEAVTLDDILVYLGEFGRYQKYLFFVLMLFCLFLTFVYFTQTFLIVVPTEHWCKLPKYGNVSSEQLRDYMVPSVHKVPYEGHHLPYSRCYVYDVPVETVMSLKQSNKDWPLKKCDEWEFKLHHSDVPYMSVAAEFGWVVTITASNRKFEQSRYRHVERRVCSQVCDESYKVTLAQSIFFVGSIVGGLLFGWMADKYGRVPVLVMSNLMGFIGGIGTIYVNQFWHFCACRFVVGLAYDNVFTFAYILVLEYVGSEWRTFASSMSYGLFYSLGAVCIPWLAYWLKDWRMFSLVTSVPLASVIVAPFFVPESVRFWWLIGKGRIEQAMKIIRRIERINRVVIPPNVYDEFIEDSRKTMDELASESYTIADLFRTKRLRKISLLLVISWGVIQMSYDGHVRCLDSLGMDVFTTFTIASATEFPAELLIIYTLDVFGRRLSLFTAVLLSGLFSLFAASVSIGITFASFAICGRFFINIASNVAMQHAAELLPTVIRGEGLAFIHVIGYVTSIMSPVIAFSSKAMYNLPMIILGVSCAFTAVLCLFLPETLMEQLPQSMMDGELFGIDQTFWETPFTRRQPLEPKLHHLHAKRAASRPDILRSSMISGYKGVRARHEQMKHRASQVVRPSILRR</sequence>
<dbReference type="PROSITE" id="PS00216">
    <property type="entry name" value="SUGAR_TRANSPORT_1"/>
    <property type="match status" value="1"/>
</dbReference>
<name>A0ABP1NA68_XYLVO</name>
<feature type="transmembrane region" description="Helical" evidence="5">
    <location>
        <begin position="424"/>
        <end position="446"/>
    </location>
</feature>
<organism evidence="7 8">
    <name type="scientific">Xylocopa violacea</name>
    <name type="common">Violet carpenter bee</name>
    <name type="synonym">Apis violacea</name>
    <dbReference type="NCBI Taxonomy" id="135666"/>
    <lineage>
        <taxon>Eukaryota</taxon>
        <taxon>Metazoa</taxon>
        <taxon>Ecdysozoa</taxon>
        <taxon>Arthropoda</taxon>
        <taxon>Hexapoda</taxon>
        <taxon>Insecta</taxon>
        <taxon>Pterygota</taxon>
        <taxon>Neoptera</taxon>
        <taxon>Endopterygota</taxon>
        <taxon>Hymenoptera</taxon>
        <taxon>Apocrita</taxon>
        <taxon>Aculeata</taxon>
        <taxon>Apoidea</taxon>
        <taxon>Anthophila</taxon>
        <taxon>Apidae</taxon>
        <taxon>Xylocopa</taxon>
        <taxon>Xylocopa</taxon>
    </lineage>
</organism>
<feature type="transmembrane region" description="Helical" evidence="5">
    <location>
        <begin position="312"/>
        <end position="334"/>
    </location>
</feature>
<dbReference type="PANTHER" id="PTHR24064">
    <property type="entry name" value="SOLUTE CARRIER FAMILY 22 MEMBER"/>
    <property type="match status" value="1"/>
</dbReference>
<evidence type="ECO:0000256" key="4">
    <source>
        <dbReference type="ARBA" id="ARBA00023136"/>
    </source>
</evidence>
<dbReference type="PROSITE" id="PS50850">
    <property type="entry name" value="MFS"/>
    <property type="match status" value="1"/>
</dbReference>
<dbReference type="InterPro" id="IPR005829">
    <property type="entry name" value="Sugar_transporter_CS"/>
</dbReference>